<sequence precursor="true">MNHVFKRAALAALVAAVVAPANAETYCQVQYVLLNAKVNSQGFDNNYYYGSPDAIEEDGSYDDALQFSLRLILGFEDQTGFGGRVRWFTFDNDLGYDGLWNNGGVTSALNGSINLDVDYIDTELTQRCACCAGGWNILGSGGVRWGRVASTNQSVPFAALGAASNSETAGVKFEGAGPTLAIEGRRPVAETGVSLFAVGRTSLLCGNLDIHSNYYGPVQYEIKNEMVQVWELQLGALHQYQCASGAIFESGVFWEAQRWDSESDSLGDLGLFGVGIHTGLRY</sequence>
<dbReference type="Proteomes" id="UP000317429">
    <property type="component" value="Chromosome"/>
</dbReference>
<gene>
    <name evidence="2" type="ORF">Pla175_11600</name>
</gene>
<dbReference type="Pfam" id="PF05150">
    <property type="entry name" value="Legionella_OMP"/>
    <property type="match status" value="1"/>
</dbReference>
<keyword evidence="1" id="KW-0732">Signal</keyword>
<feature type="chain" id="PRO_5021765805" evidence="1">
    <location>
        <begin position="24"/>
        <end position="282"/>
    </location>
</feature>
<dbReference type="OrthoDB" id="273728at2"/>
<evidence type="ECO:0000313" key="2">
    <source>
        <dbReference type="EMBL" id="QDU87793.1"/>
    </source>
</evidence>
<feature type="signal peptide" evidence="1">
    <location>
        <begin position="1"/>
        <end position="23"/>
    </location>
</feature>
<dbReference type="KEGG" id="pnd:Pla175_11600"/>
<accession>A0A518D8K2</accession>
<name>A0A518D8K2_9BACT</name>
<proteinExistence type="predicted"/>
<dbReference type="EMBL" id="CP036291">
    <property type="protein sequence ID" value="QDU87793.1"/>
    <property type="molecule type" value="Genomic_DNA"/>
</dbReference>
<keyword evidence="3" id="KW-1185">Reference proteome</keyword>
<reference evidence="2 3" key="1">
    <citation type="submission" date="2019-02" db="EMBL/GenBank/DDBJ databases">
        <title>Deep-cultivation of Planctomycetes and their phenomic and genomic characterization uncovers novel biology.</title>
        <authorList>
            <person name="Wiegand S."/>
            <person name="Jogler M."/>
            <person name="Boedeker C."/>
            <person name="Pinto D."/>
            <person name="Vollmers J."/>
            <person name="Rivas-Marin E."/>
            <person name="Kohn T."/>
            <person name="Peeters S.H."/>
            <person name="Heuer A."/>
            <person name="Rast P."/>
            <person name="Oberbeckmann S."/>
            <person name="Bunk B."/>
            <person name="Jeske O."/>
            <person name="Meyerdierks A."/>
            <person name="Storesund J.E."/>
            <person name="Kallscheuer N."/>
            <person name="Luecker S."/>
            <person name="Lage O.M."/>
            <person name="Pohl T."/>
            <person name="Merkel B.J."/>
            <person name="Hornburger P."/>
            <person name="Mueller R.-W."/>
            <person name="Bruemmer F."/>
            <person name="Labrenz M."/>
            <person name="Spormann A.M."/>
            <person name="Op den Camp H."/>
            <person name="Overmann J."/>
            <person name="Amann R."/>
            <person name="Jetten M.S.M."/>
            <person name="Mascher T."/>
            <person name="Medema M.H."/>
            <person name="Devos D.P."/>
            <person name="Kaster A.-K."/>
            <person name="Ovreas L."/>
            <person name="Rohde M."/>
            <person name="Galperin M.Y."/>
            <person name="Jogler C."/>
        </authorList>
    </citation>
    <scope>NUCLEOTIDE SEQUENCE [LARGE SCALE GENOMIC DNA]</scope>
    <source>
        <strain evidence="2 3">Pla175</strain>
    </source>
</reference>
<dbReference type="InterPro" id="IPR007825">
    <property type="entry name" value="Major_OMP_Legionella"/>
</dbReference>
<evidence type="ECO:0000256" key="1">
    <source>
        <dbReference type="SAM" id="SignalP"/>
    </source>
</evidence>
<dbReference type="AlphaFoldDB" id="A0A518D8K2"/>
<evidence type="ECO:0000313" key="3">
    <source>
        <dbReference type="Proteomes" id="UP000317429"/>
    </source>
</evidence>
<organism evidence="2 3">
    <name type="scientific">Pirellulimonas nuda</name>
    <dbReference type="NCBI Taxonomy" id="2528009"/>
    <lineage>
        <taxon>Bacteria</taxon>
        <taxon>Pseudomonadati</taxon>
        <taxon>Planctomycetota</taxon>
        <taxon>Planctomycetia</taxon>
        <taxon>Pirellulales</taxon>
        <taxon>Lacipirellulaceae</taxon>
        <taxon>Pirellulimonas</taxon>
    </lineage>
</organism>
<protein>
    <submittedName>
        <fullName evidence="2">Uncharacterized protein</fullName>
    </submittedName>
</protein>
<dbReference type="RefSeq" id="WP_145282016.1">
    <property type="nucleotide sequence ID" value="NZ_CP036291.1"/>
</dbReference>